<evidence type="ECO:0000259" key="11">
    <source>
        <dbReference type="PROSITE" id="PS51898"/>
    </source>
</evidence>
<name>A0A8S5Q6H9_9CAUD</name>
<dbReference type="PANTHER" id="PTHR30629">
    <property type="entry name" value="PROPHAGE INTEGRASE"/>
    <property type="match status" value="1"/>
</dbReference>
<dbReference type="InterPro" id="IPR044068">
    <property type="entry name" value="CB"/>
</dbReference>
<evidence type="ECO:0000256" key="4">
    <source>
        <dbReference type="ARBA" id="ARBA00022908"/>
    </source>
</evidence>
<dbReference type="Pfam" id="PF00589">
    <property type="entry name" value="Phage_integrase"/>
    <property type="match status" value="1"/>
</dbReference>
<dbReference type="InterPro" id="IPR050808">
    <property type="entry name" value="Phage_Integrase"/>
</dbReference>
<evidence type="ECO:0000256" key="5">
    <source>
        <dbReference type="ARBA" id="ARBA00023125"/>
    </source>
</evidence>
<dbReference type="InterPro" id="IPR011010">
    <property type="entry name" value="DNA_brk_join_enz"/>
</dbReference>
<keyword evidence="4" id="KW-0229">DNA integration</keyword>
<keyword evidence="6" id="KW-0233">DNA recombination</keyword>
<sequence>MKNPNGYGTIKKLSGARRRPFVFMISVNGKQKAMGYFATKLEAMAYQVDYNQSHSLHRLSKITFAELYARWMPKHISYASVSKSTINGYECAYKHCASLYDLPIADIKYSHLQAVIDDMTNLSYASKKKVRNLLSLLFAHAREMEYTTRDFTGLIKIGKNHPVNPHQAISKRKVNQLWKIVDTPDVDIILILIYTGMRNGELRSLLKSDINKKQKYINIRKSKTAAGVRIIPIHSKIWPLIEVRLSSPGAYLICTEDGRPYTYTKLSRVFSRIMKAINGQKHKLHDTRHTCATWLDNAEVNDNARKMILGHARHDVTNGVYTHKNLRQLRKAIEKI</sequence>
<keyword evidence="8" id="KW-1160">Virus entry into host cell</keyword>
<dbReference type="PROSITE" id="PS51900">
    <property type="entry name" value="CB"/>
    <property type="match status" value="1"/>
</dbReference>
<dbReference type="PANTHER" id="PTHR30629:SF2">
    <property type="entry name" value="PROPHAGE INTEGRASE INTS-RELATED"/>
    <property type="match status" value="1"/>
</dbReference>
<dbReference type="GO" id="GO:0075713">
    <property type="term" value="P:establishment of integrated proviral latency"/>
    <property type="evidence" value="ECO:0007669"/>
    <property type="project" value="UniProtKB-KW"/>
</dbReference>
<dbReference type="GO" id="GO:0006310">
    <property type="term" value="P:DNA recombination"/>
    <property type="evidence" value="ECO:0007669"/>
    <property type="project" value="UniProtKB-KW"/>
</dbReference>
<reference evidence="13" key="1">
    <citation type="journal article" date="2021" name="Proc. Natl. Acad. Sci. U.S.A.">
        <title>A Catalog of Tens of Thousands of Viruses from Human Metagenomes Reveals Hidden Associations with Chronic Diseases.</title>
        <authorList>
            <person name="Tisza M.J."/>
            <person name="Buck C.B."/>
        </authorList>
    </citation>
    <scope>NUCLEOTIDE SEQUENCE</scope>
    <source>
        <strain evidence="13">CtAca11</strain>
    </source>
</reference>
<evidence type="ECO:0000313" key="13">
    <source>
        <dbReference type="EMBL" id="DAE14656.1"/>
    </source>
</evidence>
<protein>
    <recommendedName>
        <fullName evidence="2">Integrase</fullName>
    </recommendedName>
</protein>
<dbReference type="InterPro" id="IPR013762">
    <property type="entry name" value="Integrase-like_cat_sf"/>
</dbReference>
<dbReference type="Gene3D" id="1.10.150.130">
    <property type="match status" value="1"/>
</dbReference>
<proteinExistence type="inferred from homology"/>
<dbReference type="GO" id="GO:0046718">
    <property type="term" value="P:symbiont entry into host cell"/>
    <property type="evidence" value="ECO:0007669"/>
    <property type="project" value="UniProtKB-KW"/>
</dbReference>
<evidence type="ECO:0000256" key="9">
    <source>
        <dbReference type="ARBA" id="ARBA00049605"/>
    </source>
</evidence>
<evidence type="ECO:0000256" key="3">
    <source>
        <dbReference type="ARBA" id="ARBA00022679"/>
    </source>
</evidence>
<accession>A0A8S5Q6H9</accession>
<dbReference type="PROSITE" id="PS51898">
    <property type="entry name" value="TYR_RECOMBINASE"/>
    <property type="match status" value="1"/>
</dbReference>
<evidence type="ECO:0000256" key="10">
    <source>
        <dbReference type="PROSITE-ProRule" id="PRU01248"/>
    </source>
</evidence>
<evidence type="ECO:0000256" key="6">
    <source>
        <dbReference type="ARBA" id="ARBA00023172"/>
    </source>
</evidence>
<comment type="similarity">
    <text evidence="1">Belongs to the 'phage' integrase family.</text>
</comment>
<organism evidence="13">
    <name type="scientific">Myoviridae sp. ctAca11</name>
    <dbReference type="NCBI Taxonomy" id="2825043"/>
    <lineage>
        <taxon>Viruses</taxon>
        <taxon>Duplodnaviria</taxon>
        <taxon>Heunggongvirae</taxon>
        <taxon>Uroviricota</taxon>
        <taxon>Caudoviricetes</taxon>
    </lineage>
</organism>
<dbReference type="CDD" id="cd00796">
    <property type="entry name" value="INT_Rci_Hp1_C"/>
    <property type="match status" value="1"/>
</dbReference>
<evidence type="ECO:0000259" key="12">
    <source>
        <dbReference type="PROSITE" id="PS51900"/>
    </source>
</evidence>
<dbReference type="GO" id="GO:0015074">
    <property type="term" value="P:DNA integration"/>
    <property type="evidence" value="ECO:0007669"/>
    <property type="project" value="UniProtKB-KW"/>
</dbReference>
<comment type="function">
    <text evidence="9">Integrase is necessary for integration of the phage into the host genome by site-specific recombination. In conjunction with excisionase, integrase is also necessary for excision of the prophage from the host genome.</text>
</comment>
<dbReference type="GO" id="GO:0003677">
    <property type="term" value="F:DNA binding"/>
    <property type="evidence" value="ECO:0007669"/>
    <property type="project" value="UniProtKB-UniRule"/>
</dbReference>
<feature type="domain" description="Tyr recombinase" evidence="11">
    <location>
        <begin position="164"/>
        <end position="334"/>
    </location>
</feature>
<dbReference type="EMBL" id="BK015590">
    <property type="protein sequence ID" value="DAE14656.1"/>
    <property type="molecule type" value="Genomic_DNA"/>
</dbReference>
<evidence type="ECO:0000256" key="8">
    <source>
        <dbReference type="ARBA" id="ARBA00023296"/>
    </source>
</evidence>
<dbReference type="InterPro" id="IPR002104">
    <property type="entry name" value="Integrase_catalytic"/>
</dbReference>
<dbReference type="GO" id="GO:0044826">
    <property type="term" value="P:viral genome integration into host DNA"/>
    <property type="evidence" value="ECO:0007669"/>
    <property type="project" value="UniProtKB-KW"/>
</dbReference>
<evidence type="ECO:0000256" key="1">
    <source>
        <dbReference type="ARBA" id="ARBA00008857"/>
    </source>
</evidence>
<keyword evidence="7" id="KW-1179">Viral genome integration</keyword>
<feature type="domain" description="Core-binding (CB)" evidence="12">
    <location>
        <begin position="62"/>
        <end position="142"/>
    </location>
</feature>
<dbReference type="Gene3D" id="1.10.443.10">
    <property type="entry name" value="Intergrase catalytic core"/>
    <property type="match status" value="1"/>
</dbReference>
<keyword evidence="3" id="KW-0808">Transferase</keyword>
<dbReference type="SUPFAM" id="SSF56349">
    <property type="entry name" value="DNA breaking-rejoining enzymes"/>
    <property type="match status" value="1"/>
</dbReference>
<evidence type="ECO:0000256" key="2">
    <source>
        <dbReference type="ARBA" id="ARBA00016082"/>
    </source>
</evidence>
<evidence type="ECO:0000256" key="7">
    <source>
        <dbReference type="ARBA" id="ARBA00023195"/>
    </source>
</evidence>
<dbReference type="InterPro" id="IPR010998">
    <property type="entry name" value="Integrase_recombinase_N"/>
</dbReference>
<dbReference type="GO" id="GO:0016740">
    <property type="term" value="F:transferase activity"/>
    <property type="evidence" value="ECO:0007669"/>
    <property type="project" value="UniProtKB-KW"/>
</dbReference>
<keyword evidence="5 10" id="KW-0238">DNA-binding</keyword>